<evidence type="ECO:0000256" key="3">
    <source>
        <dbReference type="ARBA" id="ARBA00022884"/>
    </source>
</evidence>
<dbReference type="STRING" id="1802281.A3A44_02515"/>
<keyword evidence="5 7" id="KW-0687">Ribonucleoprotein</keyword>
<dbReference type="GO" id="GO:0003735">
    <property type="term" value="F:structural constituent of ribosome"/>
    <property type="evidence" value="ECO:0007669"/>
    <property type="project" value="InterPro"/>
</dbReference>
<dbReference type="Gene3D" id="3.90.470.10">
    <property type="entry name" value="Ribosomal protein L22/L17"/>
    <property type="match status" value="1"/>
</dbReference>
<comment type="function">
    <text evidence="7">The globular domain of the protein is located near the polypeptide exit tunnel on the outside of the subunit, while an extended beta-hairpin is found that lines the wall of the exit tunnel in the center of the 70S ribosome.</text>
</comment>
<dbReference type="PROSITE" id="PS00464">
    <property type="entry name" value="RIBOSOMAL_L22"/>
    <property type="match status" value="1"/>
</dbReference>
<gene>
    <name evidence="7" type="primary">rplV</name>
    <name evidence="12" type="ORF">A3A44_02515</name>
</gene>
<evidence type="ECO:0000256" key="11">
    <source>
        <dbReference type="SAM" id="MobiDB-lite"/>
    </source>
</evidence>
<dbReference type="HAMAP" id="MF_01331_B">
    <property type="entry name" value="Ribosomal_uL22_B"/>
    <property type="match status" value="1"/>
</dbReference>
<dbReference type="SUPFAM" id="SSF54843">
    <property type="entry name" value="Ribosomal protein L22"/>
    <property type="match status" value="1"/>
</dbReference>
<evidence type="ECO:0000256" key="4">
    <source>
        <dbReference type="ARBA" id="ARBA00022980"/>
    </source>
</evidence>
<keyword evidence="4 7" id="KW-0689">Ribosomal protein</keyword>
<evidence type="ECO:0000313" key="12">
    <source>
        <dbReference type="EMBL" id="OHA08310.1"/>
    </source>
</evidence>
<protein>
    <recommendedName>
        <fullName evidence="6 7">Large ribosomal subunit protein uL22</fullName>
    </recommendedName>
</protein>
<dbReference type="InterPro" id="IPR005727">
    <property type="entry name" value="Ribosomal_uL22_bac/chlpt-type"/>
</dbReference>
<dbReference type="NCBIfam" id="TIGR01044">
    <property type="entry name" value="rplV_bact"/>
    <property type="match status" value="1"/>
</dbReference>
<keyword evidence="3 7" id="KW-0694">RNA-binding</keyword>
<proteinExistence type="inferred from homology"/>
<evidence type="ECO:0000256" key="6">
    <source>
        <dbReference type="ARBA" id="ARBA00035207"/>
    </source>
</evidence>
<dbReference type="AlphaFoldDB" id="A0A1G2L9S2"/>
<dbReference type="InterPro" id="IPR036394">
    <property type="entry name" value="Ribosomal_uL22_sf"/>
</dbReference>
<dbReference type="Pfam" id="PF00237">
    <property type="entry name" value="Ribosomal_L22"/>
    <property type="match status" value="1"/>
</dbReference>
<accession>A0A1G2L9S2</accession>
<evidence type="ECO:0000256" key="2">
    <source>
        <dbReference type="ARBA" id="ARBA00022730"/>
    </source>
</evidence>
<comment type="subunit">
    <text evidence="7 9">Part of the 50S ribosomal subunit.</text>
</comment>
<evidence type="ECO:0000256" key="8">
    <source>
        <dbReference type="RuleBase" id="RU004005"/>
    </source>
</evidence>
<evidence type="ECO:0000256" key="10">
    <source>
        <dbReference type="RuleBase" id="RU004008"/>
    </source>
</evidence>
<evidence type="ECO:0000313" key="13">
    <source>
        <dbReference type="Proteomes" id="UP000178977"/>
    </source>
</evidence>
<sequence length="174" mass="19709">MHITAELNYLRMAPRKVRVVADAIRGKRVPEAERTLRFLARRASGPLAKLLKSAIANAKHNFQINDVATLRVREIRVDQGPTLKRTQPRAMGRAFRIHKKSSHICIVLETTGPAPERKRSRKADIAVVTEQTREAGGDADRIEKPSREREGKISERPNVPAPTLARRIFRRKSI</sequence>
<comment type="caution">
    <text evidence="12">The sequence shown here is derived from an EMBL/GenBank/DDBJ whole genome shotgun (WGS) entry which is preliminary data.</text>
</comment>
<organism evidence="12 13">
    <name type="scientific">Candidatus Sungbacteria bacterium RIFCSPLOWO2_01_FULL_60_25</name>
    <dbReference type="NCBI Taxonomy" id="1802281"/>
    <lineage>
        <taxon>Bacteria</taxon>
        <taxon>Candidatus Sungiibacteriota</taxon>
    </lineage>
</organism>
<dbReference type="GO" id="GO:0022625">
    <property type="term" value="C:cytosolic large ribosomal subunit"/>
    <property type="evidence" value="ECO:0007669"/>
    <property type="project" value="TreeGrafter"/>
</dbReference>
<dbReference type="Proteomes" id="UP000178977">
    <property type="component" value="Unassembled WGS sequence"/>
</dbReference>
<evidence type="ECO:0000256" key="7">
    <source>
        <dbReference type="HAMAP-Rule" id="MF_01331"/>
    </source>
</evidence>
<reference evidence="12 13" key="1">
    <citation type="journal article" date="2016" name="Nat. Commun.">
        <title>Thousands of microbial genomes shed light on interconnected biogeochemical processes in an aquifer system.</title>
        <authorList>
            <person name="Anantharaman K."/>
            <person name="Brown C.T."/>
            <person name="Hug L.A."/>
            <person name="Sharon I."/>
            <person name="Castelle C.J."/>
            <person name="Probst A.J."/>
            <person name="Thomas B.C."/>
            <person name="Singh A."/>
            <person name="Wilkins M.J."/>
            <person name="Karaoz U."/>
            <person name="Brodie E.L."/>
            <person name="Williams K.H."/>
            <person name="Hubbard S.S."/>
            <person name="Banfield J.F."/>
        </authorList>
    </citation>
    <scope>NUCLEOTIDE SEQUENCE [LARGE SCALE GENOMIC DNA]</scope>
</reference>
<dbReference type="EMBL" id="MHQT01000043">
    <property type="protein sequence ID" value="OHA08310.1"/>
    <property type="molecule type" value="Genomic_DNA"/>
</dbReference>
<feature type="compositionally biased region" description="Basic and acidic residues" evidence="11">
    <location>
        <begin position="131"/>
        <end position="155"/>
    </location>
</feature>
<keyword evidence="2 7" id="KW-0699">rRNA-binding</keyword>
<dbReference type="InterPro" id="IPR018260">
    <property type="entry name" value="Ribosomal_uL22_CS"/>
</dbReference>
<dbReference type="GO" id="GO:0019843">
    <property type="term" value="F:rRNA binding"/>
    <property type="evidence" value="ECO:0007669"/>
    <property type="project" value="UniProtKB-UniRule"/>
</dbReference>
<evidence type="ECO:0000256" key="5">
    <source>
        <dbReference type="ARBA" id="ARBA00023274"/>
    </source>
</evidence>
<comment type="function">
    <text evidence="7 10">This protein binds specifically to 23S rRNA; its binding is stimulated by other ribosomal proteins, e.g., L4, L17, and L20. It is important during the early stages of 50S assembly. It makes multiple contacts with different domains of the 23S rRNA in the assembled 50S subunit and ribosome.</text>
</comment>
<evidence type="ECO:0000256" key="9">
    <source>
        <dbReference type="RuleBase" id="RU004006"/>
    </source>
</evidence>
<dbReference type="InterPro" id="IPR047867">
    <property type="entry name" value="Ribosomal_uL22_bac/org-type"/>
</dbReference>
<dbReference type="PANTHER" id="PTHR13501:SF8">
    <property type="entry name" value="LARGE RIBOSOMAL SUBUNIT PROTEIN UL22M"/>
    <property type="match status" value="1"/>
</dbReference>
<evidence type="ECO:0000256" key="1">
    <source>
        <dbReference type="ARBA" id="ARBA00009451"/>
    </source>
</evidence>
<name>A0A1G2L9S2_9BACT</name>
<feature type="region of interest" description="Disordered" evidence="11">
    <location>
        <begin position="129"/>
        <end position="174"/>
    </location>
</feature>
<dbReference type="GO" id="GO:0006412">
    <property type="term" value="P:translation"/>
    <property type="evidence" value="ECO:0007669"/>
    <property type="project" value="UniProtKB-UniRule"/>
</dbReference>
<dbReference type="PANTHER" id="PTHR13501">
    <property type="entry name" value="CHLOROPLAST 50S RIBOSOMAL PROTEIN L22-RELATED"/>
    <property type="match status" value="1"/>
</dbReference>
<dbReference type="CDD" id="cd00336">
    <property type="entry name" value="Ribosomal_L22"/>
    <property type="match status" value="1"/>
</dbReference>
<dbReference type="InterPro" id="IPR001063">
    <property type="entry name" value="Ribosomal_uL22"/>
</dbReference>
<comment type="similarity">
    <text evidence="1 7 8">Belongs to the universal ribosomal protein uL22 family.</text>
</comment>